<sequence length="326" mass="35166">MNAKLTSLRSKEPQEMRNVYAQTLAELAAGNPNIVALDADLMNSMGMMKFAKQYPARTFDVGVQEANMIGVAAGLSATGKIPYAHSFGPFATRRCFDQLFLSCAYARLNVRVIGSDPGVTAAYNGGTHMPFEDMGIVRTIPGITILEPVDSVMLRDLIKQTAEGYGVYYIRLLRKNAVKIYEDGSTFPIGKGVTLTEGGDVTLIASGILVDDALTAAAELKTKGISARVVNLFTLKPIDKELIIRCAAETGAIVTVENHNIINGLGSAVAEVLVENQPVPMERVGVNDQFGEVGPQDYLKQRFGLTPAAIVSQVETVLRRKQAGRR</sequence>
<dbReference type="CDD" id="cd07033">
    <property type="entry name" value="TPP_PYR_DXS_TK_like"/>
    <property type="match status" value="1"/>
</dbReference>
<dbReference type="SMART" id="SM00861">
    <property type="entry name" value="Transket_pyr"/>
    <property type="match status" value="1"/>
</dbReference>
<gene>
    <name evidence="5" type="ORF">LUCI_3497</name>
</gene>
<evidence type="ECO:0000256" key="2">
    <source>
        <dbReference type="ARBA" id="ARBA00007131"/>
    </source>
</evidence>
<reference evidence="5 6" key="1">
    <citation type="submission" date="2018-06" db="EMBL/GenBank/DDBJ databases">
        <authorList>
            <person name="Strepis N."/>
        </authorList>
    </citation>
    <scope>NUCLEOTIDE SEQUENCE [LARGE SCALE GENOMIC DNA]</scope>
    <source>
        <strain evidence="5">LUCI</strain>
    </source>
</reference>
<feature type="domain" description="Transketolase-like pyrimidine-binding" evidence="4">
    <location>
        <begin position="14"/>
        <end position="180"/>
    </location>
</feature>
<evidence type="ECO:0000313" key="6">
    <source>
        <dbReference type="Proteomes" id="UP000277811"/>
    </source>
</evidence>
<name>A0A498RGI7_9FIRM</name>
<dbReference type="FunFam" id="3.40.50.970:FF:000129">
    <property type="entry name" value="Transketolase"/>
    <property type="match status" value="1"/>
</dbReference>
<dbReference type="InterPro" id="IPR033248">
    <property type="entry name" value="Transketolase_C"/>
</dbReference>
<dbReference type="Proteomes" id="UP000277811">
    <property type="component" value="Unassembled WGS sequence"/>
</dbReference>
<dbReference type="PANTHER" id="PTHR43825">
    <property type="entry name" value="PYRUVATE DEHYDROGENASE E1 COMPONENT"/>
    <property type="match status" value="1"/>
</dbReference>
<dbReference type="EMBL" id="UPPP01000085">
    <property type="protein sequence ID" value="VBB08228.1"/>
    <property type="molecule type" value="Genomic_DNA"/>
</dbReference>
<accession>A0A498RGI7</accession>
<evidence type="ECO:0000259" key="4">
    <source>
        <dbReference type="SMART" id="SM00861"/>
    </source>
</evidence>
<dbReference type="AlphaFoldDB" id="A0A498RGI7"/>
<dbReference type="InterPro" id="IPR005475">
    <property type="entry name" value="Transketolase-like_Pyr-bd"/>
</dbReference>
<dbReference type="PANTHER" id="PTHR43825:SF1">
    <property type="entry name" value="TRANSKETOLASE-LIKE PYRIMIDINE-BINDING DOMAIN-CONTAINING PROTEIN"/>
    <property type="match status" value="1"/>
</dbReference>
<dbReference type="Gene3D" id="3.40.50.970">
    <property type="match status" value="1"/>
</dbReference>
<dbReference type="RefSeq" id="WP_122629145.1">
    <property type="nucleotide sequence ID" value="NZ_UPPP01000085.1"/>
</dbReference>
<dbReference type="InterPro" id="IPR029061">
    <property type="entry name" value="THDP-binding"/>
</dbReference>
<dbReference type="OrthoDB" id="9803371at2"/>
<dbReference type="Pfam" id="PF02780">
    <property type="entry name" value="Transketolase_C"/>
    <property type="match status" value="1"/>
</dbReference>
<protein>
    <recommendedName>
        <fullName evidence="4">Transketolase-like pyrimidine-binding domain-containing protein</fullName>
    </recommendedName>
</protein>
<keyword evidence="6" id="KW-1185">Reference proteome</keyword>
<organism evidence="5 6">
    <name type="scientific">Lucifera butyrica</name>
    <dbReference type="NCBI Taxonomy" id="1351585"/>
    <lineage>
        <taxon>Bacteria</taxon>
        <taxon>Bacillati</taxon>
        <taxon>Bacillota</taxon>
        <taxon>Negativicutes</taxon>
        <taxon>Veillonellales</taxon>
        <taxon>Veillonellaceae</taxon>
        <taxon>Lucifera</taxon>
    </lineage>
</organism>
<evidence type="ECO:0000256" key="1">
    <source>
        <dbReference type="ARBA" id="ARBA00001964"/>
    </source>
</evidence>
<dbReference type="InterPro" id="IPR009014">
    <property type="entry name" value="Transketo_C/PFOR_II"/>
</dbReference>
<dbReference type="Pfam" id="PF02779">
    <property type="entry name" value="Transket_pyr"/>
    <property type="match status" value="1"/>
</dbReference>
<comment type="similarity">
    <text evidence="2">Belongs to the transketolase family.</text>
</comment>
<dbReference type="SUPFAM" id="SSF52922">
    <property type="entry name" value="TK C-terminal domain-like"/>
    <property type="match status" value="1"/>
</dbReference>
<comment type="cofactor">
    <cofactor evidence="1">
        <name>thiamine diphosphate</name>
        <dbReference type="ChEBI" id="CHEBI:58937"/>
    </cofactor>
</comment>
<evidence type="ECO:0000256" key="3">
    <source>
        <dbReference type="ARBA" id="ARBA00023052"/>
    </source>
</evidence>
<dbReference type="InterPro" id="IPR051157">
    <property type="entry name" value="PDH/Transketolase"/>
</dbReference>
<proteinExistence type="inferred from homology"/>
<dbReference type="SUPFAM" id="SSF52518">
    <property type="entry name" value="Thiamin diphosphate-binding fold (THDP-binding)"/>
    <property type="match status" value="1"/>
</dbReference>
<keyword evidence="3" id="KW-0786">Thiamine pyrophosphate</keyword>
<dbReference type="Gene3D" id="3.40.50.920">
    <property type="match status" value="1"/>
</dbReference>
<evidence type="ECO:0000313" key="5">
    <source>
        <dbReference type="EMBL" id="VBB08228.1"/>
    </source>
</evidence>